<dbReference type="SUPFAM" id="SSF51735">
    <property type="entry name" value="NAD(P)-binding Rossmann-fold domains"/>
    <property type="match status" value="1"/>
</dbReference>
<dbReference type="EMBL" id="KI912117">
    <property type="protein sequence ID" value="ETS76466.1"/>
    <property type="molecule type" value="Genomic_DNA"/>
</dbReference>
<dbReference type="Proteomes" id="UP000030651">
    <property type="component" value="Unassembled WGS sequence"/>
</dbReference>
<protein>
    <recommendedName>
        <fullName evidence="1">Enoyl reductase (ER) domain-containing protein</fullName>
    </recommendedName>
</protein>
<dbReference type="PANTHER" id="PTHR11695">
    <property type="entry name" value="ALCOHOL DEHYDROGENASE RELATED"/>
    <property type="match status" value="1"/>
</dbReference>
<dbReference type="InterPro" id="IPR011032">
    <property type="entry name" value="GroES-like_sf"/>
</dbReference>
<dbReference type="Gene3D" id="3.40.50.720">
    <property type="entry name" value="NAD(P)-binding Rossmann-like Domain"/>
    <property type="match status" value="1"/>
</dbReference>
<dbReference type="eggNOG" id="KOG1198">
    <property type="taxonomic scope" value="Eukaryota"/>
</dbReference>
<dbReference type="Pfam" id="PF13602">
    <property type="entry name" value="ADH_zinc_N_2"/>
    <property type="match status" value="1"/>
</dbReference>
<dbReference type="Pfam" id="PF08240">
    <property type="entry name" value="ADH_N"/>
    <property type="match status" value="1"/>
</dbReference>
<dbReference type="OrthoDB" id="3509362at2759"/>
<dbReference type="OMA" id="EIMWPET"/>
<dbReference type="InterPro" id="IPR013154">
    <property type="entry name" value="ADH-like_N"/>
</dbReference>
<dbReference type="CDD" id="cd05289">
    <property type="entry name" value="MDR_like_2"/>
    <property type="match status" value="1"/>
</dbReference>
<dbReference type="InterPro" id="IPR036291">
    <property type="entry name" value="NAD(P)-bd_dom_sf"/>
</dbReference>
<dbReference type="KEGG" id="pfy:PFICI_11853"/>
<dbReference type="GeneID" id="19276866"/>
<accession>W3WUC8</accession>
<dbReference type="SUPFAM" id="SSF50129">
    <property type="entry name" value="GroES-like"/>
    <property type="match status" value="1"/>
</dbReference>
<dbReference type="InParanoid" id="W3WUC8"/>
<dbReference type="Gene3D" id="3.90.180.10">
    <property type="entry name" value="Medium-chain alcohol dehydrogenases, catalytic domain"/>
    <property type="match status" value="1"/>
</dbReference>
<feature type="domain" description="Enoyl reductase (ER)" evidence="1">
    <location>
        <begin position="8"/>
        <end position="312"/>
    </location>
</feature>
<dbReference type="PANTHER" id="PTHR11695:SF294">
    <property type="entry name" value="RETICULON-4-INTERACTING PROTEIN 1, MITOCHONDRIAL"/>
    <property type="match status" value="1"/>
</dbReference>
<dbReference type="InterPro" id="IPR050700">
    <property type="entry name" value="YIM1/Zinc_Alcohol_DH_Fams"/>
</dbReference>
<evidence type="ECO:0000313" key="2">
    <source>
        <dbReference type="EMBL" id="ETS76466.1"/>
    </source>
</evidence>
<dbReference type="HOGENOM" id="CLU_026673_3_3_1"/>
<dbReference type="SMART" id="SM00829">
    <property type="entry name" value="PKS_ER"/>
    <property type="match status" value="1"/>
</dbReference>
<sequence>MKAVQVIGDSSSPHIICNQNVPRPIAQGRQILVQVHAAGITADEVTWPELYRTASRIPGHDVSGTIAFLGPDYDGPLKVGQEVYALLHADRGEGQAEFVICHADEIASKPSSISHAEAAALPIPALTAWEAIADHVKIGAVAKVLVTGASGAVGSIFVQLVKHLTGAKVIALASPNSHSVLKRLGADEVLDYHIPDWEKLTMGVDVVFDTVGGEMLTKTWETVSDEGTIITVADPPPPWAFGRGPAAESAAHPGVRYVYFIVSPNSRRLAEVAKFIDDGVVEALKVRTFSIEHAEQAWSNARGRNRGYKAVIDMTMDS</sequence>
<reference evidence="3" key="1">
    <citation type="journal article" date="2015" name="BMC Genomics">
        <title>Genomic and transcriptomic analysis of the endophytic fungus Pestalotiopsis fici reveals its lifestyle and high potential for synthesis of natural products.</title>
        <authorList>
            <person name="Wang X."/>
            <person name="Zhang X."/>
            <person name="Liu L."/>
            <person name="Xiang M."/>
            <person name="Wang W."/>
            <person name="Sun X."/>
            <person name="Che Y."/>
            <person name="Guo L."/>
            <person name="Liu G."/>
            <person name="Guo L."/>
            <person name="Wang C."/>
            <person name="Yin W.B."/>
            <person name="Stadler M."/>
            <person name="Zhang X."/>
            <person name="Liu X."/>
        </authorList>
    </citation>
    <scope>NUCLEOTIDE SEQUENCE [LARGE SCALE GENOMIC DNA]</scope>
    <source>
        <strain evidence="3">W106-1 / CGMCC3.15140</strain>
    </source>
</reference>
<dbReference type="AlphaFoldDB" id="W3WUC8"/>
<organism evidence="2 3">
    <name type="scientific">Pestalotiopsis fici (strain W106-1 / CGMCC3.15140)</name>
    <dbReference type="NCBI Taxonomy" id="1229662"/>
    <lineage>
        <taxon>Eukaryota</taxon>
        <taxon>Fungi</taxon>
        <taxon>Dikarya</taxon>
        <taxon>Ascomycota</taxon>
        <taxon>Pezizomycotina</taxon>
        <taxon>Sordariomycetes</taxon>
        <taxon>Xylariomycetidae</taxon>
        <taxon>Amphisphaeriales</taxon>
        <taxon>Sporocadaceae</taxon>
        <taxon>Pestalotiopsis</taxon>
    </lineage>
</organism>
<dbReference type="InterPro" id="IPR020843">
    <property type="entry name" value="ER"/>
</dbReference>
<dbReference type="RefSeq" id="XP_007838625.1">
    <property type="nucleotide sequence ID" value="XM_007840434.1"/>
</dbReference>
<dbReference type="GO" id="GO:0016491">
    <property type="term" value="F:oxidoreductase activity"/>
    <property type="evidence" value="ECO:0007669"/>
    <property type="project" value="InterPro"/>
</dbReference>
<dbReference type="STRING" id="1229662.W3WUC8"/>
<evidence type="ECO:0000313" key="3">
    <source>
        <dbReference type="Proteomes" id="UP000030651"/>
    </source>
</evidence>
<name>W3WUC8_PESFW</name>
<gene>
    <name evidence="2" type="ORF">PFICI_11853</name>
</gene>
<proteinExistence type="predicted"/>
<keyword evidence="3" id="KW-1185">Reference proteome</keyword>
<evidence type="ECO:0000259" key="1">
    <source>
        <dbReference type="SMART" id="SM00829"/>
    </source>
</evidence>